<proteinExistence type="predicted"/>
<feature type="region of interest" description="Disordered" evidence="1">
    <location>
        <begin position="1"/>
        <end position="31"/>
    </location>
</feature>
<accession>A0ABM7LV87</accession>
<reference evidence="2 3" key="1">
    <citation type="submission" date="2020-08" db="EMBL/GenBank/DDBJ databases">
        <title>Whole genome shotgun sequence of Actinoplanes ianthinogenes NBRC 13996.</title>
        <authorList>
            <person name="Komaki H."/>
            <person name="Tamura T."/>
        </authorList>
    </citation>
    <scope>NUCLEOTIDE SEQUENCE [LARGE SCALE GENOMIC DNA]</scope>
    <source>
        <strain evidence="2 3">NBRC 13996</strain>
    </source>
</reference>
<dbReference type="EMBL" id="AP023356">
    <property type="protein sequence ID" value="BCJ43183.1"/>
    <property type="molecule type" value="Genomic_DNA"/>
</dbReference>
<dbReference type="PANTHER" id="PTHR21174">
    <property type="match status" value="1"/>
</dbReference>
<evidence type="ECO:0000313" key="2">
    <source>
        <dbReference type="EMBL" id="BCJ43183.1"/>
    </source>
</evidence>
<dbReference type="PIRSF" id="PIRSF035170">
    <property type="entry name" value="HD_phosphohydro"/>
    <property type="match status" value="1"/>
</dbReference>
<protein>
    <recommendedName>
        <fullName evidence="4">Metal-dependent HD superfamily phosphohydrolase</fullName>
    </recommendedName>
</protein>
<dbReference type="PANTHER" id="PTHR21174:SF0">
    <property type="entry name" value="HD PHOSPHOHYDROLASE FAMILY PROTEIN-RELATED"/>
    <property type="match status" value="1"/>
</dbReference>
<sequence length="260" mass="28492">MCDIPRQARRKARLQGEHQSGPGPAGDRIGPILRDADHACYLRARMAIVTSLPDRFRAAARGAGATAADADLDSAANYLLSRWTEPQRHYHDVTHLSAVLDVVDQFAGLAPNPDRVRLAAWMHDAVYDPRALGDANERDSAEFAQGLLLTLGVPEEVAAEVARLVGLTAGHATEDNDPDGELLCDADLAILAADEERYARYTTAIRREYAHVPDSDFRAGRSRVLQELLKLPSIYRLAPIRDEWEAAAQANLKAELELLA</sequence>
<organism evidence="2 3">
    <name type="scientific">Actinoplanes ianthinogenes</name>
    <dbReference type="NCBI Taxonomy" id="122358"/>
    <lineage>
        <taxon>Bacteria</taxon>
        <taxon>Bacillati</taxon>
        <taxon>Actinomycetota</taxon>
        <taxon>Actinomycetes</taxon>
        <taxon>Micromonosporales</taxon>
        <taxon>Micromonosporaceae</taxon>
        <taxon>Actinoplanes</taxon>
    </lineage>
</organism>
<evidence type="ECO:0008006" key="4">
    <source>
        <dbReference type="Google" id="ProtNLM"/>
    </source>
</evidence>
<keyword evidence="3" id="KW-1185">Reference proteome</keyword>
<dbReference type="Proteomes" id="UP000676967">
    <property type="component" value="Chromosome"/>
</dbReference>
<dbReference type="SUPFAM" id="SSF109604">
    <property type="entry name" value="HD-domain/PDEase-like"/>
    <property type="match status" value="1"/>
</dbReference>
<evidence type="ECO:0000256" key="1">
    <source>
        <dbReference type="SAM" id="MobiDB-lite"/>
    </source>
</evidence>
<name>A0ABM7LV87_9ACTN</name>
<dbReference type="Gene3D" id="1.10.3210.10">
    <property type="entry name" value="Hypothetical protein af1432"/>
    <property type="match status" value="1"/>
</dbReference>
<gene>
    <name evidence="2" type="ORF">Aiant_38400</name>
</gene>
<dbReference type="InterPro" id="IPR009218">
    <property type="entry name" value="HD_phosphohydro"/>
</dbReference>
<evidence type="ECO:0000313" key="3">
    <source>
        <dbReference type="Proteomes" id="UP000676967"/>
    </source>
</evidence>